<sequence length="674" mass="76556">MGIFNFRSGLPVRIDGIDATLLRKLDDETWQVEEDKTKRIREYKIGELLSLYQSGKLMSSGRFEAPARATLALADADTNDWNRAKVRRLYVLAVMDLPCRGPLTREAISRIFAKLKEPVEAPSEATVRRWRVRYQNSGNDLASLLPYDSNKGNRKSRFPEECLNFVAEAIDDVYLTLERKSIQDTADEASIRVKKENKLRPSSDQLPLPTYRLVRSSIAKIPAYDVYAARYGRTAAEKRFRAVLKHHTTTAPLERAQIDHTPLDLLVIDDDSLLPLGRPYVTSCIDCDTRCILGMHISFEPPSNLTVARCLQHAFMPKTSLLASYPELKNPWISHGVMSVLDVDNGAEFHSESLENGCYSLGIEIHYSPRKKAWFKGMIERFQKTFNEGVSHGIPGTTFSSILEKQDYDPSKFAVVRWSTLKKIANMWVVDVYHQKMHRALGMPPARKWASSIRPEDIPLPDNPTVLNFIFGKPEVRTLTHKGIELHGLFYNSGELTLLRRRLGDSLRVEVRVDTSNLGHIVVLAPDRNEMYDVQCLNIEYAASLSLYQHRICKRFAKKFLRDYLPDGWLEAKSRIREIVEEEIFYKKRQTRSTAARYKYAEPTESPAVKTGSLIPPLLALPNDPVSGAADNIVRGDNDSLFGEQQPASAPDVPKQRIAPIYRDRSLPGKKLNN</sequence>
<evidence type="ECO:0000259" key="2">
    <source>
        <dbReference type="PROSITE" id="PS50994"/>
    </source>
</evidence>
<dbReference type="InterPro" id="IPR036397">
    <property type="entry name" value="RNaseH_sf"/>
</dbReference>
<dbReference type="Pfam" id="PF09299">
    <property type="entry name" value="Mu-transpos_C"/>
    <property type="match status" value="1"/>
</dbReference>
<proteinExistence type="predicted"/>
<reference evidence="4" key="1">
    <citation type="submission" date="2016-10" db="EMBL/GenBank/DDBJ databases">
        <authorList>
            <person name="Varghese N."/>
        </authorList>
    </citation>
    <scope>NUCLEOTIDE SEQUENCE [LARGE SCALE GENOMIC DNA]</scope>
    <source>
        <strain evidence="4">GAS106B</strain>
    </source>
</reference>
<dbReference type="GO" id="GO:0003676">
    <property type="term" value="F:nucleic acid binding"/>
    <property type="evidence" value="ECO:0007669"/>
    <property type="project" value="InterPro"/>
</dbReference>
<dbReference type="RefSeq" id="WP_074768204.1">
    <property type="nucleotide sequence ID" value="NZ_FNKP01000002.1"/>
</dbReference>
<evidence type="ECO:0000313" key="4">
    <source>
        <dbReference type="Proteomes" id="UP000183487"/>
    </source>
</evidence>
<name>A0A1H1HR17_9BURK</name>
<accession>A0A1H1HR17</accession>
<dbReference type="GO" id="GO:0015074">
    <property type="term" value="P:DNA integration"/>
    <property type="evidence" value="ECO:0007669"/>
    <property type="project" value="InterPro"/>
</dbReference>
<evidence type="ECO:0000256" key="1">
    <source>
        <dbReference type="SAM" id="MobiDB-lite"/>
    </source>
</evidence>
<dbReference type="SUPFAM" id="SSF53098">
    <property type="entry name" value="Ribonuclease H-like"/>
    <property type="match status" value="1"/>
</dbReference>
<dbReference type="EMBL" id="FNKP01000002">
    <property type="protein sequence ID" value="SDR27827.1"/>
    <property type="molecule type" value="Genomic_DNA"/>
</dbReference>
<protein>
    <submittedName>
        <fullName evidence="3">Putative transposase</fullName>
    </submittedName>
</protein>
<dbReference type="Gene3D" id="3.30.420.10">
    <property type="entry name" value="Ribonuclease H-like superfamily/Ribonuclease H"/>
    <property type="match status" value="1"/>
</dbReference>
<dbReference type="AlphaFoldDB" id="A0A1H1HR17"/>
<organism evidence="3 4">
    <name type="scientific">Paraburkholderia fungorum</name>
    <dbReference type="NCBI Taxonomy" id="134537"/>
    <lineage>
        <taxon>Bacteria</taxon>
        <taxon>Pseudomonadati</taxon>
        <taxon>Pseudomonadota</taxon>
        <taxon>Betaproteobacteria</taxon>
        <taxon>Burkholderiales</taxon>
        <taxon>Burkholderiaceae</taxon>
        <taxon>Paraburkholderia</taxon>
    </lineage>
</organism>
<dbReference type="InterPro" id="IPR015378">
    <property type="entry name" value="Transposase-like_Mu_C"/>
</dbReference>
<evidence type="ECO:0000313" key="3">
    <source>
        <dbReference type="EMBL" id="SDR27827.1"/>
    </source>
</evidence>
<dbReference type="OrthoDB" id="5439087at2"/>
<gene>
    <name evidence="3" type="ORF">SAMN05443245_4189</name>
</gene>
<feature type="region of interest" description="Disordered" evidence="1">
    <location>
        <begin position="629"/>
        <end position="674"/>
    </location>
</feature>
<keyword evidence="4" id="KW-1185">Reference proteome</keyword>
<dbReference type="InterPro" id="IPR012337">
    <property type="entry name" value="RNaseH-like_sf"/>
</dbReference>
<dbReference type="Proteomes" id="UP000183487">
    <property type="component" value="Unassembled WGS sequence"/>
</dbReference>
<dbReference type="PROSITE" id="PS50994">
    <property type="entry name" value="INTEGRASE"/>
    <property type="match status" value="1"/>
</dbReference>
<feature type="domain" description="Integrase catalytic" evidence="2">
    <location>
        <begin position="248"/>
        <end position="453"/>
    </location>
</feature>
<dbReference type="InterPro" id="IPR001584">
    <property type="entry name" value="Integrase_cat-core"/>
</dbReference>